<dbReference type="PANTHER" id="PTHR46696">
    <property type="entry name" value="P450, PUTATIVE (EUROFUNG)-RELATED"/>
    <property type="match status" value="1"/>
</dbReference>
<evidence type="ECO:0000313" key="9">
    <source>
        <dbReference type="Proteomes" id="UP000371041"/>
    </source>
</evidence>
<dbReference type="Proteomes" id="UP000371041">
    <property type="component" value="Chromosome"/>
</dbReference>
<dbReference type="GO" id="GO:0020037">
    <property type="term" value="F:heme binding"/>
    <property type="evidence" value="ECO:0007669"/>
    <property type="project" value="InterPro"/>
</dbReference>
<dbReference type="PANTHER" id="PTHR46696:SF1">
    <property type="entry name" value="CYTOCHROME P450 YJIB-RELATED"/>
    <property type="match status" value="1"/>
</dbReference>
<evidence type="ECO:0000256" key="6">
    <source>
        <dbReference type="ARBA" id="ARBA00023033"/>
    </source>
</evidence>
<dbReference type="GO" id="GO:0004497">
    <property type="term" value="F:monooxygenase activity"/>
    <property type="evidence" value="ECO:0007669"/>
    <property type="project" value="UniProtKB-KW"/>
</dbReference>
<evidence type="ECO:0000256" key="2">
    <source>
        <dbReference type="ARBA" id="ARBA00022617"/>
    </source>
</evidence>
<dbReference type="SUPFAM" id="SSF48264">
    <property type="entry name" value="Cytochrome P450"/>
    <property type="match status" value="1"/>
</dbReference>
<dbReference type="InterPro" id="IPR017972">
    <property type="entry name" value="Cyt_P450_CS"/>
</dbReference>
<dbReference type="Pfam" id="PF00067">
    <property type="entry name" value="p450"/>
    <property type="match status" value="1"/>
</dbReference>
<keyword evidence="3 7" id="KW-0479">Metal-binding</keyword>
<keyword evidence="5 7" id="KW-0408">Iron</keyword>
<gene>
    <name evidence="8" type="ORF">GIY23_16835</name>
</gene>
<sequence>MGANALSEAALRFRLVANNAATWSAAVSGDPTARLLHSPWRESPYPIYERLRSSGPLVRSKLGLVTATTHETCRAVLRDRSMGVRPESGPDPLGELDELDLSLLKLDPPDHTRLRKLAAPAFRARRLAALRESVESIAHDLVDRATRRGEFDLMRDVALPLPIRVITALLDLRDVDTPTLARHGSALASSLDGVRGPRQLRAVRRADAAFHAMFTDLMEQRRRAPGDDVVSDLVHAHDDEQVTADELVALCRLLLVAGFETTVNLIGNGTLALLRHPEQWAALRDDPGLAPSAVEEVLRWDGPVQSSARIAHETVEIGGRRLRKGTLVLVLLGSAGRDPAAHSDPDRFDITREESEHLAFSHGAHYCLGAPLARMEGDLAFRVLADWLPNLTLAGRPRQRRTTVLRGLRTLPVASGAVPAPRA</sequence>
<dbReference type="FunFam" id="1.10.630.10:FF:000018">
    <property type="entry name" value="Cytochrome P450 monooxygenase"/>
    <property type="match status" value="1"/>
</dbReference>
<dbReference type="GO" id="GO:0016705">
    <property type="term" value="F:oxidoreductase activity, acting on paired donors, with incorporation or reduction of molecular oxygen"/>
    <property type="evidence" value="ECO:0007669"/>
    <property type="project" value="InterPro"/>
</dbReference>
<evidence type="ECO:0000256" key="4">
    <source>
        <dbReference type="ARBA" id="ARBA00023002"/>
    </source>
</evidence>
<proteinExistence type="inferred from homology"/>
<evidence type="ECO:0000256" key="1">
    <source>
        <dbReference type="ARBA" id="ARBA00010617"/>
    </source>
</evidence>
<dbReference type="GO" id="GO:0005506">
    <property type="term" value="F:iron ion binding"/>
    <property type="evidence" value="ECO:0007669"/>
    <property type="project" value="InterPro"/>
</dbReference>
<dbReference type="InterPro" id="IPR036396">
    <property type="entry name" value="Cyt_P450_sf"/>
</dbReference>
<dbReference type="InterPro" id="IPR002397">
    <property type="entry name" value="Cyt_P450_B"/>
</dbReference>
<reference evidence="9" key="1">
    <citation type="submission" date="2019-11" db="EMBL/GenBank/DDBJ databases">
        <title>The complete genome sequence of Saccharopolyspora sp. E2A.</title>
        <authorList>
            <person name="Zhang G."/>
        </authorList>
    </citation>
    <scope>NUCLEOTIDE SEQUENCE [LARGE SCALE GENOMIC DNA]</scope>
    <source>
        <strain evidence="9">E2A</strain>
    </source>
</reference>
<keyword evidence="2 7" id="KW-0349">Heme</keyword>
<dbReference type="KEGG" id="sace:GIY23_16835"/>
<dbReference type="PROSITE" id="PS00086">
    <property type="entry name" value="CYTOCHROME_P450"/>
    <property type="match status" value="1"/>
</dbReference>
<dbReference type="PRINTS" id="PR00359">
    <property type="entry name" value="BP450"/>
</dbReference>
<dbReference type="InterPro" id="IPR001128">
    <property type="entry name" value="Cyt_P450"/>
</dbReference>
<keyword evidence="9" id="KW-1185">Reference proteome</keyword>
<dbReference type="AlphaFoldDB" id="A0A5Q3QLR9"/>
<accession>A0A5Q3QLR9</accession>
<comment type="similarity">
    <text evidence="1 7">Belongs to the cytochrome P450 family.</text>
</comment>
<organism evidence="8 9">
    <name type="scientific">Allosaccharopolyspora coralli</name>
    <dbReference type="NCBI Taxonomy" id="2665642"/>
    <lineage>
        <taxon>Bacteria</taxon>
        <taxon>Bacillati</taxon>
        <taxon>Actinomycetota</taxon>
        <taxon>Actinomycetes</taxon>
        <taxon>Pseudonocardiales</taxon>
        <taxon>Pseudonocardiaceae</taxon>
        <taxon>Allosaccharopolyspora</taxon>
    </lineage>
</organism>
<evidence type="ECO:0000256" key="3">
    <source>
        <dbReference type="ARBA" id="ARBA00022723"/>
    </source>
</evidence>
<keyword evidence="4 7" id="KW-0560">Oxidoreductase</keyword>
<dbReference type="Gene3D" id="1.10.630.10">
    <property type="entry name" value="Cytochrome P450"/>
    <property type="match status" value="1"/>
</dbReference>
<protein>
    <submittedName>
        <fullName evidence="8">Cytochrome P450</fullName>
    </submittedName>
</protein>
<evidence type="ECO:0000313" key="8">
    <source>
        <dbReference type="EMBL" id="QGK72359.1"/>
    </source>
</evidence>
<keyword evidence="6 7" id="KW-0503">Monooxygenase</keyword>
<evidence type="ECO:0000256" key="7">
    <source>
        <dbReference type="RuleBase" id="RU000461"/>
    </source>
</evidence>
<evidence type="ECO:0000256" key="5">
    <source>
        <dbReference type="ARBA" id="ARBA00023004"/>
    </source>
</evidence>
<name>A0A5Q3QLR9_9PSEU</name>
<dbReference type="EMBL" id="CP045929">
    <property type="protein sequence ID" value="QGK72359.1"/>
    <property type="molecule type" value="Genomic_DNA"/>
</dbReference>
<dbReference type="CDD" id="cd20625">
    <property type="entry name" value="CYP164-like"/>
    <property type="match status" value="1"/>
</dbReference>